<dbReference type="Pfam" id="PF00324">
    <property type="entry name" value="AA_permease"/>
    <property type="match status" value="1"/>
</dbReference>
<evidence type="ECO:0000256" key="4">
    <source>
        <dbReference type="ARBA" id="ARBA00023136"/>
    </source>
</evidence>
<dbReference type="RefSeq" id="WP_182502221.1">
    <property type="nucleotide sequence ID" value="NZ_JACJHX010000004.1"/>
</dbReference>
<evidence type="ECO:0000256" key="5">
    <source>
        <dbReference type="SAM" id="Phobius"/>
    </source>
</evidence>
<accession>A0ABR6CNS5</accession>
<name>A0ABR6CNS5_9BACI</name>
<dbReference type="Proteomes" id="UP000626697">
    <property type="component" value="Unassembled WGS sequence"/>
</dbReference>
<evidence type="ECO:0000256" key="3">
    <source>
        <dbReference type="ARBA" id="ARBA00022989"/>
    </source>
</evidence>
<reference evidence="7 8" key="1">
    <citation type="submission" date="2020-08" db="EMBL/GenBank/DDBJ databases">
        <title>Genomic Encyclopedia of Type Strains, Phase IV (KMG-IV): sequencing the most valuable type-strain genomes for metagenomic binning, comparative biology and taxonomic classification.</title>
        <authorList>
            <person name="Goeker M."/>
        </authorList>
    </citation>
    <scope>NUCLEOTIDE SEQUENCE [LARGE SCALE GENOMIC DNA]</scope>
    <source>
        <strain evidence="7 8">DSM 105481</strain>
    </source>
</reference>
<evidence type="ECO:0000313" key="8">
    <source>
        <dbReference type="Proteomes" id="UP000626697"/>
    </source>
</evidence>
<comment type="subcellular location">
    <subcellularLocation>
        <location evidence="1">Membrane</location>
        <topology evidence="1">Multi-pass membrane protein</topology>
    </subcellularLocation>
</comment>
<evidence type="ECO:0000313" key="7">
    <source>
        <dbReference type="EMBL" id="MBA9026331.1"/>
    </source>
</evidence>
<feature type="transmembrane region" description="Helical" evidence="5">
    <location>
        <begin position="131"/>
        <end position="150"/>
    </location>
</feature>
<sequence>MSQGQSNVNQDSAAPHFKRVLTLKDLVIYGIAFMTPIAPAYIYGYAAQSTGGMLPLAYLIAMVAMMFSAYSYGRMAAAFPVSGSTYTYTQRAINPHLGFFAGWAMFMDYVLVPLIVFMVGASYANALIPSIPYWVWVFIIAVIITVINILGIEMAAKTNQILVLFMGIVVVIFVIFCVKSIMGEGGATALVSITPFFNNETFVTTAIISGAAMACFSFLGFDSITTLSEESVNPKNDIWKAAILSCLIGGVIFIVQAYIAQLVWPDVNNFSSADTALFDIANVAGGAVLVTLYTVAIIVSTFTAGLTGQASASRLMFSMGRDEVLPKKFFTHLHPKYKTPIYNILLMCSISIAGALFLSIDFVAELMSFGGLTGFMFVNLSVIVYYYFRKKEKKFVRYLLIPGLGFLICFYLFINLSPMTLKVGFIWMAIGVVYALITTKGFRKLPPSLIDL</sequence>
<feature type="transmembrane region" description="Helical" evidence="5">
    <location>
        <begin position="97"/>
        <end position="119"/>
    </location>
</feature>
<feature type="transmembrane region" description="Helical" evidence="5">
    <location>
        <begin position="395"/>
        <end position="414"/>
    </location>
</feature>
<comment type="caution">
    <text evidence="7">The sequence shown here is derived from an EMBL/GenBank/DDBJ whole genome shotgun (WGS) entry which is preliminary data.</text>
</comment>
<protein>
    <submittedName>
        <fullName evidence="7">Amino acid transporter</fullName>
    </submittedName>
</protein>
<feature type="transmembrane region" description="Helical" evidence="5">
    <location>
        <begin position="284"/>
        <end position="306"/>
    </location>
</feature>
<dbReference type="PANTHER" id="PTHR42770:SF8">
    <property type="entry name" value="PUTRESCINE IMPORTER PUUP"/>
    <property type="match status" value="1"/>
</dbReference>
<dbReference type="PIRSF" id="PIRSF006060">
    <property type="entry name" value="AA_transporter"/>
    <property type="match status" value="1"/>
</dbReference>
<feature type="transmembrane region" description="Helical" evidence="5">
    <location>
        <begin position="26"/>
        <end position="46"/>
    </location>
</feature>
<keyword evidence="8" id="KW-1185">Reference proteome</keyword>
<dbReference type="InterPro" id="IPR004841">
    <property type="entry name" value="AA-permease/SLC12A_dom"/>
</dbReference>
<dbReference type="InterPro" id="IPR050367">
    <property type="entry name" value="APC_superfamily"/>
</dbReference>
<organism evidence="7 8">
    <name type="scientific">Peribacillus huizhouensis</name>
    <dbReference type="NCBI Taxonomy" id="1501239"/>
    <lineage>
        <taxon>Bacteria</taxon>
        <taxon>Bacillati</taxon>
        <taxon>Bacillota</taxon>
        <taxon>Bacilli</taxon>
        <taxon>Bacillales</taxon>
        <taxon>Bacillaceae</taxon>
        <taxon>Peribacillus</taxon>
    </lineage>
</organism>
<evidence type="ECO:0000256" key="2">
    <source>
        <dbReference type="ARBA" id="ARBA00022692"/>
    </source>
</evidence>
<evidence type="ECO:0000256" key="1">
    <source>
        <dbReference type="ARBA" id="ARBA00004141"/>
    </source>
</evidence>
<keyword evidence="4 5" id="KW-0472">Membrane</keyword>
<proteinExistence type="predicted"/>
<feature type="transmembrane region" description="Helical" evidence="5">
    <location>
        <begin position="52"/>
        <end position="72"/>
    </location>
</feature>
<feature type="transmembrane region" description="Helical" evidence="5">
    <location>
        <begin position="420"/>
        <end position="437"/>
    </location>
</feature>
<feature type="domain" description="Amino acid permease/ SLC12A" evidence="6">
    <location>
        <begin position="31"/>
        <end position="435"/>
    </location>
</feature>
<feature type="transmembrane region" description="Helical" evidence="5">
    <location>
        <begin position="366"/>
        <end position="388"/>
    </location>
</feature>
<feature type="transmembrane region" description="Helical" evidence="5">
    <location>
        <begin position="242"/>
        <end position="264"/>
    </location>
</feature>
<feature type="transmembrane region" description="Helical" evidence="5">
    <location>
        <begin position="162"/>
        <end position="182"/>
    </location>
</feature>
<feature type="transmembrane region" description="Helical" evidence="5">
    <location>
        <begin position="202"/>
        <end position="221"/>
    </location>
</feature>
<dbReference type="EMBL" id="JACJHX010000004">
    <property type="protein sequence ID" value="MBA9026331.1"/>
    <property type="molecule type" value="Genomic_DNA"/>
</dbReference>
<dbReference type="Gene3D" id="1.20.1740.10">
    <property type="entry name" value="Amino acid/polyamine transporter I"/>
    <property type="match status" value="1"/>
</dbReference>
<gene>
    <name evidence="7" type="ORF">HNP81_001616</name>
</gene>
<keyword evidence="2 5" id="KW-0812">Transmembrane</keyword>
<dbReference type="PANTHER" id="PTHR42770">
    <property type="entry name" value="AMINO ACID TRANSPORTER-RELATED"/>
    <property type="match status" value="1"/>
</dbReference>
<feature type="transmembrane region" description="Helical" evidence="5">
    <location>
        <begin position="341"/>
        <end position="360"/>
    </location>
</feature>
<evidence type="ECO:0000259" key="6">
    <source>
        <dbReference type="Pfam" id="PF00324"/>
    </source>
</evidence>
<keyword evidence="3 5" id="KW-1133">Transmembrane helix</keyword>